<gene>
    <name evidence="6" type="ORF">CSUI_001834</name>
</gene>
<feature type="compositionally biased region" description="Pro residues" evidence="3">
    <location>
        <begin position="1"/>
        <end position="20"/>
    </location>
</feature>
<feature type="region of interest" description="Disordered" evidence="3">
    <location>
        <begin position="697"/>
        <end position="761"/>
    </location>
</feature>
<dbReference type="Proteomes" id="UP000221165">
    <property type="component" value="Unassembled WGS sequence"/>
</dbReference>
<name>A0A2C6LB87_9APIC</name>
<organism evidence="6 7">
    <name type="scientific">Cystoisospora suis</name>
    <dbReference type="NCBI Taxonomy" id="483139"/>
    <lineage>
        <taxon>Eukaryota</taxon>
        <taxon>Sar</taxon>
        <taxon>Alveolata</taxon>
        <taxon>Apicomplexa</taxon>
        <taxon>Conoidasida</taxon>
        <taxon>Coccidia</taxon>
        <taxon>Eucoccidiorida</taxon>
        <taxon>Eimeriorina</taxon>
        <taxon>Sarcocystidae</taxon>
        <taxon>Cystoisospora</taxon>
    </lineage>
</organism>
<feature type="compositionally biased region" description="Low complexity" evidence="3">
    <location>
        <begin position="185"/>
        <end position="199"/>
    </location>
</feature>
<accession>A0A2C6LB87</accession>
<dbReference type="Gene3D" id="3.40.50.300">
    <property type="entry name" value="P-loop containing nucleotide triphosphate hydrolases"/>
    <property type="match status" value="2"/>
</dbReference>
<feature type="compositionally biased region" description="Basic and acidic residues" evidence="3">
    <location>
        <begin position="67"/>
        <end position="90"/>
    </location>
</feature>
<dbReference type="GO" id="GO:0051731">
    <property type="term" value="F:polynucleotide 5'-hydroxyl-kinase activity"/>
    <property type="evidence" value="ECO:0007669"/>
    <property type="project" value="InterPro"/>
</dbReference>
<dbReference type="EMBL" id="MIGC01000741">
    <property type="protein sequence ID" value="PHJ24314.1"/>
    <property type="molecule type" value="Genomic_DNA"/>
</dbReference>
<feature type="domain" description="Clp1 P-loop" evidence="5">
    <location>
        <begin position="410"/>
        <end position="487"/>
    </location>
</feature>
<dbReference type="PANTHER" id="PTHR12755:SF6">
    <property type="entry name" value="POLYRIBONUCLEOTIDE 5'-HYDROXYL-KINASE CLP1"/>
    <property type="match status" value="1"/>
</dbReference>
<protein>
    <submittedName>
        <fullName evidence="6">Polynucleotide 5-hydroxyl-kinase</fullName>
    </submittedName>
</protein>
<feature type="compositionally biased region" description="Low complexity" evidence="3">
    <location>
        <begin position="96"/>
        <end position="117"/>
    </location>
</feature>
<proteinExistence type="predicted"/>
<dbReference type="InterPro" id="IPR032319">
    <property type="entry name" value="CLP1_P"/>
</dbReference>
<reference evidence="6 7" key="1">
    <citation type="journal article" date="2017" name="Int. J. Parasitol.">
        <title>The genome of the protozoan parasite Cystoisospora suis and a reverse vaccinology approach to identify vaccine candidates.</title>
        <authorList>
            <person name="Palmieri N."/>
            <person name="Shrestha A."/>
            <person name="Ruttkowski B."/>
            <person name="Beck T."/>
            <person name="Vogl C."/>
            <person name="Tomley F."/>
            <person name="Blake D.P."/>
            <person name="Joachim A."/>
        </authorList>
    </citation>
    <scope>NUCLEOTIDE SEQUENCE [LARGE SCALE GENOMIC DNA]</scope>
    <source>
        <strain evidence="6 7">Wien I</strain>
    </source>
</reference>
<dbReference type="InterPro" id="IPR038239">
    <property type="entry name" value="Clp1_N_sf"/>
</dbReference>
<keyword evidence="2" id="KW-0067">ATP-binding</keyword>
<feature type="region of interest" description="Disordered" evidence="3">
    <location>
        <begin position="275"/>
        <end position="326"/>
    </location>
</feature>
<sequence length="951" mass="101956">MAAHPFLPPGVPPQGAPSVPPFYMNPREDGGNPSGEPLIPSHSVPGSSEVFSRRSLSHQNGSLPRPSGEHQRGGRHPMSTERKERGGDRHHPTHQPPSRSYPSRTGSSSSSTLLNGSRGEGEGDSGDVSSRGEGRSSSRETRFHAASAGGGGGKVHHHPLRSGHQGSQQQNAGERRNRGGGWGKGSSSSLSSSSGFISGAGAGRDVTGAATAHGILQGGRAGGGSSGRGSCAAVRVHTLKPMTELRLVLEENQRDLTVAPPGADARPTDASTLIRLLPSDSPHPREVNSGRGAGGGEDDSSSSSSGHSYPMKNPDSSEDGRINSGALPGTAEIFGSELLPDVEYPLLPGSRLAVFSWGGCTLQLRGRVQQEYTASNPAMKEYLALSAVLDARRQIAALRRSLGPRVLVVGSSCSGKSSICMTLGNYAIRSGWVPTYIELDPRGSTDKPQVHIPPGCIGAVVLESLDFTAEPSFPLVFFYGRTDSPSSTSSATVPTTAIGGGVDASSSSSSSLSSFESNDFARLFSSGELHLNSNDLFLSGPGGGFDHPSGREGGGGGGVGVGAAGVYSTALFEWLCECLSCSVYLAFAENLQERESLVKEEGEKEGDLQRLLAASGLIINAPPQAGLSLIVRLVEIFNVDIVLVVDNPSLLRSIQDFFSYDEPCNESEALERRKRRILELRRSMRLHRLRRDKHRRNLGKKKGKLRGQQEGEDRSDTERIEDHERKTSLEFLGGQDEEEEEDNMKGEEEEETEDEDGDTREEEFQELFDPGGVEVVGLKKMEGAVTVDNVRLRQLRRARVLSYFLGIEGAEKRYRPQTLRLRLSEYKLVRYETTNQAPLSALPADYVRVHRQSPIVVSPWTGNPLSLLNAILAVPSTNDVDCVKFCNVACILHVYKVEEVPSLSQLEDEIAAGPTYVAEVHSPGLPGGKLPSNILLVPDDLKAMKFFVDLA</sequence>
<dbReference type="InterPro" id="IPR045116">
    <property type="entry name" value="Clp1/Grc3"/>
</dbReference>
<feature type="region of interest" description="Disordered" evidence="3">
    <location>
        <begin position="1"/>
        <end position="205"/>
    </location>
</feature>
<dbReference type="Pfam" id="PF16575">
    <property type="entry name" value="CLP1_P"/>
    <property type="match status" value="1"/>
</dbReference>
<keyword evidence="6" id="KW-0418">Kinase</keyword>
<dbReference type="GeneID" id="94425248"/>
<evidence type="ECO:0000256" key="3">
    <source>
        <dbReference type="SAM" id="MobiDB-lite"/>
    </source>
</evidence>
<comment type="caution">
    <text evidence="6">The sequence shown here is derived from an EMBL/GenBank/DDBJ whole genome shotgun (WGS) entry which is preliminary data.</text>
</comment>
<dbReference type="InterPro" id="IPR032324">
    <property type="entry name" value="Clp1_N"/>
</dbReference>
<evidence type="ECO:0000259" key="4">
    <source>
        <dbReference type="Pfam" id="PF16573"/>
    </source>
</evidence>
<keyword evidence="6" id="KW-0808">Transferase</keyword>
<evidence type="ECO:0000256" key="2">
    <source>
        <dbReference type="ARBA" id="ARBA00022840"/>
    </source>
</evidence>
<feature type="compositionally biased region" description="Basic and acidic residues" evidence="3">
    <location>
        <begin position="707"/>
        <end position="728"/>
    </location>
</feature>
<dbReference type="Gene3D" id="2.60.120.1030">
    <property type="entry name" value="Clp1, DNA binding domain"/>
    <property type="match status" value="1"/>
</dbReference>
<dbReference type="GO" id="GO:0006388">
    <property type="term" value="P:tRNA splicing, via endonucleolytic cleavage and ligation"/>
    <property type="evidence" value="ECO:0007669"/>
    <property type="project" value="TreeGrafter"/>
</dbReference>
<evidence type="ECO:0000313" key="6">
    <source>
        <dbReference type="EMBL" id="PHJ24314.1"/>
    </source>
</evidence>
<feature type="compositionally biased region" description="Acidic residues" evidence="3">
    <location>
        <begin position="735"/>
        <end position="761"/>
    </location>
</feature>
<feature type="domain" description="Clp1 N-terminal" evidence="4">
    <location>
        <begin position="328"/>
        <end position="394"/>
    </location>
</feature>
<keyword evidence="7" id="KW-1185">Reference proteome</keyword>
<evidence type="ECO:0000313" key="7">
    <source>
        <dbReference type="Proteomes" id="UP000221165"/>
    </source>
</evidence>
<evidence type="ECO:0000259" key="5">
    <source>
        <dbReference type="Pfam" id="PF16575"/>
    </source>
</evidence>
<keyword evidence="1" id="KW-0547">Nucleotide-binding</keyword>
<feature type="compositionally biased region" description="Basic and acidic residues" evidence="3">
    <location>
        <begin position="130"/>
        <end position="143"/>
    </location>
</feature>
<dbReference type="GO" id="GO:0005634">
    <property type="term" value="C:nucleus"/>
    <property type="evidence" value="ECO:0007669"/>
    <property type="project" value="TreeGrafter"/>
</dbReference>
<dbReference type="RefSeq" id="XP_067925987.1">
    <property type="nucleotide sequence ID" value="XM_068062037.1"/>
</dbReference>
<dbReference type="InterPro" id="IPR027417">
    <property type="entry name" value="P-loop_NTPase"/>
</dbReference>
<dbReference type="AlphaFoldDB" id="A0A2C6LB87"/>
<dbReference type="Pfam" id="PF16573">
    <property type="entry name" value="CLP1_N"/>
    <property type="match status" value="1"/>
</dbReference>
<dbReference type="GO" id="GO:0005524">
    <property type="term" value="F:ATP binding"/>
    <property type="evidence" value="ECO:0007669"/>
    <property type="project" value="UniProtKB-KW"/>
</dbReference>
<dbReference type="OrthoDB" id="258143at2759"/>
<evidence type="ECO:0000256" key="1">
    <source>
        <dbReference type="ARBA" id="ARBA00022741"/>
    </source>
</evidence>
<dbReference type="VEuPathDB" id="ToxoDB:CSUI_001834"/>
<dbReference type="PANTHER" id="PTHR12755">
    <property type="entry name" value="CLEAVAGE/POLYADENYLATION FACTOR IA SUBUNIT CLP1P"/>
    <property type="match status" value="1"/>
</dbReference>